<dbReference type="InterPro" id="IPR050388">
    <property type="entry name" value="ABC_Ni/Peptide_Import"/>
</dbReference>
<keyword evidence="4" id="KW-1003">Cell membrane</keyword>
<evidence type="ECO:0000256" key="2">
    <source>
        <dbReference type="ARBA" id="ARBA00005417"/>
    </source>
</evidence>
<evidence type="ECO:0000313" key="21">
    <source>
        <dbReference type="Proteomes" id="UP000095746"/>
    </source>
</evidence>
<dbReference type="InterPro" id="IPR013563">
    <property type="entry name" value="Oligopep_ABC_C"/>
</dbReference>
<dbReference type="InterPro" id="IPR017871">
    <property type="entry name" value="ABC_transporter-like_CS"/>
</dbReference>
<dbReference type="GO" id="GO:0005524">
    <property type="term" value="F:ATP binding"/>
    <property type="evidence" value="ECO:0007669"/>
    <property type="project" value="UniProtKB-KW"/>
</dbReference>
<evidence type="ECO:0000256" key="11">
    <source>
        <dbReference type="ARBA" id="ARBA00023136"/>
    </source>
</evidence>
<dbReference type="AlphaFoldDB" id="A0A174VRJ2"/>
<evidence type="ECO:0000256" key="7">
    <source>
        <dbReference type="ARBA" id="ARBA00022840"/>
    </source>
</evidence>
<dbReference type="EC" id="7.2.2.11" evidence="13"/>
<keyword evidence="5" id="KW-0533">Nickel</keyword>
<name>A0A174VRJ2_FLAPL</name>
<evidence type="ECO:0000256" key="3">
    <source>
        <dbReference type="ARBA" id="ARBA00022448"/>
    </source>
</evidence>
<dbReference type="Pfam" id="PF08352">
    <property type="entry name" value="oligo_HPY"/>
    <property type="match status" value="1"/>
</dbReference>
<dbReference type="PROSITE" id="PS00211">
    <property type="entry name" value="ABC_TRANSPORTER_1"/>
    <property type="match status" value="1"/>
</dbReference>
<feature type="domain" description="ABC transporter" evidence="16">
    <location>
        <begin position="2"/>
        <end position="252"/>
    </location>
</feature>
<keyword evidence="7 17" id="KW-0067">ATP-binding</keyword>
<dbReference type="SUPFAM" id="SSF52540">
    <property type="entry name" value="P-loop containing nucleoside triphosphate hydrolases"/>
    <property type="match status" value="1"/>
</dbReference>
<evidence type="ECO:0000313" key="20">
    <source>
        <dbReference type="EMBL" id="MSB22374.1"/>
    </source>
</evidence>
<gene>
    <name evidence="17" type="primary">gsiA_5</name>
    <name evidence="17" type="ORF">ERS852411_00995</name>
    <name evidence="20" type="ORF">GKE97_23195</name>
    <name evidence="18" type="ORF">PND83_23115</name>
    <name evidence="19" type="ORF">PNE06_18975</name>
</gene>
<dbReference type="InterPro" id="IPR003439">
    <property type="entry name" value="ABC_transporter-like_ATP-bd"/>
</dbReference>
<dbReference type="GO" id="GO:0015413">
    <property type="term" value="F:ABC-type nickel transporter activity"/>
    <property type="evidence" value="ECO:0007669"/>
    <property type="project" value="UniProtKB-EC"/>
</dbReference>
<keyword evidence="11" id="KW-0472">Membrane</keyword>
<keyword evidence="10" id="KW-0921">Nickel transport</keyword>
<evidence type="ECO:0000256" key="4">
    <source>
        <dbReference type="ARBA" id="ARBA00022475"/>
    </source>
</evidence>
<dbReference type="EMBL" id="WKPR01000038">
    <property type="protein sequence ID" value="MSB22374.1"/>
    <property type="molecule type" value="Genomic_DNA"/>
</dbReference>
<keyword evidence="17" id="KW-0378">Hydrolase</keyword>
<dbReference type="SMART" id="SM00382">
    <property type="entry name" value="AAA"/>
    <property type="match status" value="1"/>
</dbReference>
<dbReference type="Proteomes" id="UP001211006">
    <property type="component" value="Unassembled WGS sequence"/>
</dbReference>
<dbReference type="Gene3D" id="3.40.50.300">
    <property type="entry name" value="P-loop containing nucleotide triphosphate hydrolases"/>
    <property type="match status" value="1"/>
</dbReference>
<evidence type="ECO:0000256" key="13">
    <source>
        <dbReference type="ARBA" id="ARBA00039098"/>
    </source>
</evidence>
<dbReference type="GO" id="GO:0016887">
    <property type="term" value="F:ATP hydrolysis activity"/>
    <property type="evidence" value="ECO:0007669"/>
    <property type="project" value="InterPro"/>
</dbReference>
<dbReference type="GO" id="GO:0015833">
    <property type="term" value="P:peptide transport"/>
    <property type="evidence" value="ECO:0007669"/>
    <property type="project" value="InterPro"/>
</dbReference>
<sequence>MLELQSVCVEFSTEGGPIRPVDQVFLTINQGERHVIIGETGSGKSVLLMSILGLSGGNVTGHILWNGKELVGLSPKVYNQIRGKEIAYIPQGNSSGFNPLMRIGTQIAESLRIHLKLGRAEAHTYAVDALRKLDFQEPEYWVSRYPHQLSGGMKQRALVAMGTIAGGQLLLADEPTKGLDEERRGDVINLFDELSRTFTKEKISLLCVTHDLYFAKKIATHIHVMYAGQILESSSCEEFFWSPLHPYSQMMINSLPEHGFQYPKGFAPSHEEYDGLGCRFAGRCPKAQAGCFRAKPPVLAAGERQVRCHHVSQSR</sequence>
<evidence type="ECO:0000313" key="18">
    <source>
        <dbReference type="EMBL" id="MDB7908877.1"/>
    </source>
</evidence>
<comment type="catalytic activity">
    <reaction evidence="15">
        <text>Ni(2+)(out) + ATP + H2O = Ni(2+)(in) + ADP + phosphate + H(+)</text>
        <dbReference type="Rhea" id="RHEA:15557"/>
        <dbReference type="ChEBI" id="CHEBI:15377"/>
        <dbReference type="ChEBI" id="CHEBI:15378"/>
        <dbReference type="ChEBI" id="CHEBI:30616"/>
        <dbReference type="ChEBI" id="CHEBI:43474"/>
        <dbReference type="ChEBI" id="CHEBI:49786"/>
        <dbReference type="ChEBI" id="CHEBI:456216"/>
        <dbReference type="EC" id="7.2.2.11"/>
    </reaction>
    <physiologicalReaction direction="left-to-right" evidence="15">
        <dbReference type="Rhea" id="RHEA:15558"/>
    </physiologicalReaction>
</comment>
<comment type="subunit">
    <text evidence="12">The complex is composed of two ATP-binding proteins (NikD and NikE), two transmembrane proteins (NikB and NikC) and a solute-binding protein (NikA).</text>
</comment>
<comment type="similarity">
    <text evidence="2">Belongs to the ABC transporter superfamily.</text>
</comment>
<evidence type="ECO:0000256" key="12">
    <source>
        <dbReference type="ARBA" id="ARBA00038669"/>
    </source>
</evidence>
<keyword evidence="6" id="KW-0547">Nucleotide-binding</keyword>
<proteinExistence type="inferred from homology"/>
<dbReference type="Pfam" id="PF00005">
    <property type="entry name" value="ABC_tran"/>
    <property type="match status" value="1"/>
</dbReference>
<evidence type="ECO:0000259" key="16">
    <source>
        <dbReference type="PROSITE" id="PS50893"/>
    </source>
</evidence>
<dbReference type="GO" id="GO:0005886">
    <property type="term" value="C:plasma membrane"/>
    <property type="evidence" value="ECO:0007669"/>
    <property type="project" value="UniProtKB-SubCell"/>
</dbReference>
<reference evidence="18" key="3">
    <citation type="submission" date="2023-01" db="EMBL/GenBank/DDBJ databases">
        <title>Human gut microbiome strain richness.</title>
        <authorList>
            <person name="Chen-Liaw A."/>
        </authorList>
    </citation>
    <scope>NUCLEOTIDE SEQUENCE</scope>
    <source>
        <strain evidence="19">1001287st1_F4_1001285I_161205</strain>
        <strain evidence="18">2225st1_A6_2225SCRN_200828</strain>
    </source>
</reference>
<dbReference type="NCBIfam" id="TIGR01727">
    <property type="entry name" value="oligo_HPY"/>
    <property type="match status" value="1"/>
</dbReference>
<dbReference type="CDD" id="cd03257">
    <property type="entry name" value="ABC_NikE_OppD_transporters"/>
    <property type="match status" value="1"/>
</dbReference>
<evidence type="ECO:0000256" key="10">
    <source>
        <dbReference type="ARBA" id="ARBA00023112"/>
    </source>
</evidence>
<dbReference type="Proteomes" id="UP001211173">
    <property type="component" value="Unassembled WGS sequence"/>
</dbReference>
<reference evidence="20 22" key="2">
    <citation type="journal article" date="2019" name="Nat. Med.">
        <title>A library of human gut bacterial isolates paired with longitudinal multiomics data enables mechanistic microbiome research.</title>
        <authorList>
            <person name="Poyet M."/>
            <person name="Groussin M."/>
            <person name="Gibbons S.M."/>
            <person name="Avila-Pacheco J."/>
            <person name="Jiang X."/>
            <person name="Kearney S.M."/>
            <person name="Perrotta A.R."/>
            <person name="Berdy B."/>
            <person name="Zhao S."/>
            <person name="Lieberman T.D."/>
            <person name="Swanson P.K."/>
            <person name="Smith M."/>
            <person name="Roesemann S."/>
            <person name="Alexander J.E."/>
            <person name="Rich S.A."/>
            <person name="Livny J."/>
            <person name="Vlamakis H."/>
            <person name="Clish C."/>
            <person name="Bullock K."/>
            <person name="Deik A."/>
            <person name="Scott J."/>
            <person name="Pierce K.A."/>
            <person name="Xavier R.J."/>
            <person name="Alm E.J."/>
        </authorList>
    </citation>
    <scope>NUCLEOTIDE SEQUENCE [LARGE SCALE GENOMIC DNA]</scope>
    <source>
        <strain evidence="20 22">BIOML-A2</strain>
    </source>
</reference>
<evidence type="ECO:0000313" key="17">
    <source>
        <dbReference type="EMBL" id="CUO11538.1"/>
    </source>
</evidence>
<dbReference type="PANTHER" id="PTHR43297">
    <property type="entry name" value="OLIGOPEPTIDE TRANSPORT ATP-BINDING PROTEIN APPD"/>
    <property type="match status" value="1"/>
</dbReference>
<reference evidence="17 21" key="1">
    <citation type="submission" date="2015-09" db="EMBL/GenBank/DDBJ databases">
        <authorList>
            <consortium name="Pathogen Informatics"/>
        </authorList>
    </citation>
    <scope>NUCLEOTIDE SEQUENCE [LARGE SCALE GENOMIC DNA]</scope>
    <source>
        <strain evidence="17 21">2789STDY5608854</strain>
    </source>
</reference>
<dbReference type="EMBL" id="JAQLWV010000038">
    <property type="protein sequence ID" value="MDB7935170.1"/>
    <property type="molecule type" value="Genomic_DNA"/>
</dbReference>
<dbReference type="RefSeq" id="WP_009259825.1">
    <property type="nucleotide sequence ID" value="NZ_JADMVA010000012.1"/>
</dbReference>
<dbReference type="PANTHER" id="PTHR43297:SF13">
    <property type="entry name" value="NICKEL ABC TRANSPORTER, ATP-BINDING PROTEIN"/>
    <property type="match status" value="1"/>
</dbReference>
<keyword evidence="8" id="KW-1278">Translocase</keyword>
<dbReference type="Proteomes" id="UP000095746">
    <property type="component" value="Unassembled WGS sequence"/>
</dbReference>
<evidence type="ECO:0000256" key="9">
    <source>
        <dbReference type="ARBA" id="ARBA00023065"/>
    </source>
</evidence>
<evidence type="ECO:0000256" key="15">
    <source>
        <dbReference type="ARBA" id="ARBA00048610"/>
    </source>
</evidence>
<dbReference type="PROSITE" id="PS50893">
    <property type="entry name" value="ABC_TRANSPORTER_2"/>
    <property type="match status" value="1"/>
</dbReference>
<evidence type="ECO:0000313" key="22">
    <source>
        <dbReference type="Proteomes" id="UP000434475"/>
    </source>
</evidence>
<dbReference type="EMBL" id="JAQLWO010000049">
    <property type="protein sequence ID" value="MDB7908877.1"/>
    <property type="molecule type" value="Genomic_DNA"/>
</dbReference>
<protein>
    <recommendedName>
        <fullName evidence="14">Nickel import system ATP-binding protein NikD</fullName>
        <ecNumber evidence="13">7.2.2.11</ecNumber>
    </recommendedName>
</protein>
<keyword evidence="9" id="KW-0406">Ion transport</keyword>
<evidence type="ECO:0000256" key="6">
    <source>
        <dbReference type="ARBA" id="ARBA00022741"/>
    </source>
</evidence>
<evidence type="ECO:0000256" key="1">
    <source>
        <dbReference type="ARBA" id="ARBA00004202"/>
    </source>
</evidence>
<evidence type="ECO:0000313" key="19">
    <source>
        <dbReference type="EMBL" id="MDB7935170.1"/>
    </source>
</evidence>
<organism evidence="17 21">
    <name type="scientific">Flavonifractor plautii</name>
    <name type="common">Fusobacterium plautii</name>
    <dbReference type="NCBI Taxonomy" id="292800"/>
    <lineage>
        <taxon>Bacteria</taxon>
        <taxon>Bacillati</taxon>
        <taxon>Bacillota</taxon>
        <taxon>Clostridia</taxon>
        <taxon>Eubacteriales</taxon>
        <taxon>Oscillospiraceae</taxon>
        <taxon>Flavonifractor</taxon>
    </lineage>
</organism>
<accession>A0A174VRJ2</accession>
<dbReference type="InterPro" id="IPR027417">
    <property type="entry name" value="P-loop_NTPase"/>
</dbReference>
<evidence type="ECO:0000256" key="5">
    <source>
        <dbReference type="ARBA" id="ARBA00022596"/>
    </source>
</evidence>
<dbReference type="Proteomes" id="UP000434475">
    <property type="component" value="Unassembled WGS sequence"/>
</dbReference>
<dbReference type="EMBL" id="CYZT01000046">
    <property type="protein sequence ID" value="CUO11538.1"/>
    <property type="molecule type" value="Genomic_DNA"/>
</dbReference>
<evidence type="ECO:0000256" key="14">
    <source>
        <dbReference type="ARBA" id="ARBA00044143"/>
    </source>
</evidence>
<dbReference type="InterPro" id="IPR003593">
    <property type="entry name" value="AAA+_ATPase"/>
</dbReference>
<comment type="subcellular location">
    <subcellularLocation>
        <location evidence="1">Cell membrane</location>
        <topology evidence="1">Peripheral membrane protein</topology>
    </subcellularLocation>
</comment>
<evidence type="ECO:0000256" key="8">
    <source>
        <dbReference type="ARBA" id="ARBA00022967"/>
    </source>
</evidence>
<keyword evidence="3" id="KW-0813">Transport</keyword>